<evidence type="ECO:0000313" key="1">
    <source>
        <dbReference type="EMBL" id="MBN1573096.1"/>
    </source>
</evidence>
<accession>A0A9D8KDR0</accession>
<dbReference type="AlphaFoldDB" id="A0A9D8KDR0"/>
<reference evidence="1" key="1">
    <citation type="journal article" date="2021" name="Environ. Microbiol.">
        <title>Genomic characterization of three novel Desulfobacterota classes expand the metabolic and phylogenetic diversity of the phylum.</title>
        <authorList>
            <person name="Murphy C.L."/>
            <person name="Biggerstaff J."/>
            <person name="Eichhorn A."/>
            <person name="Ewing E."/>
            <person name="Shahan R."/>
            <person name="Soriano D."/>
            <person name="Stewart S."/>
            <person name="VanMol K."/>
            <person name="Walker R."/>
            <person name="Walters P."/>
            <person name="Elshahed M.S."/>
            <person name="Youssef N.H."/>
        </authorList>
    </citation>
    <scope>NUCLEOTIDE SEQUENCE</scope>
    <source>
        <strain evidence="1">Zod_Metabat.24</strain>
    </source>
</reference>
<dbReference type="Proteomes" id="UP000809273">
    <property type="component" value="Unassembled WGS sequence"/>
</dbReference>
<dbReference type="EMBL" id="JAFGIX010000039">
    <property type="protein sequence ID" value="MBN1573096.1"/>
    <property type="molecule type" value="Genomic_DNA"/>
</dbReference>
<protein>
    <submittedName>
        <fullName evidence="1">Uncharacterized protein</fullName>
    </submittedName>
</protein>
<name>A0A9D8KDR0_9DELT</name>
<sequence>MRFRKLKRPGIEIRTFQRYKYGLPDPSDLTEAASRPEFIEIVKAIIADFEAKKKAKGR</sequence>
<organism evidence="1 2">
    <name type="scientific">Candidatus Zymogenus saltonus</name>
    <dbReference type="NCBI Taxonomy" id="2844893"/>
    <lineage>
        <taxon>Bacteria</taxon>
        <taxon>Deltaproteobacteria</taxon>
        <taxon>Candidatus Zymogenia</taxon>
        <taxon>Candidatus Zymogeniales</taxon>
        <taxon>Candidatus Zymogenaceae</taxon>
        <taxon>Candidatus Zymogenus</taxon>
    </lineage>
</organism>
<comment type="caution">
    <text evidence="1">The sequence shown here is derived from an EMBL/GenBank/DDBJ whole genome shotgun (WGS) entry which is preliminary data.</text>
</comment>
<evidence type="ECO:0000313" key="2">
    <source>
        <dbReference type="Proteomes" id="UP000809273"/>
    </source>
</evidence>
<reference evidence="1" key="2">
    <citation type="submission" date="2021-01" db="EMBL/GenBank/DDBJ databases">
        <authorList>
            <person name="Hahn C.R."/>
            <person name="Youssef N.H."/>
            <person name="Elshahed M."/>
        </authorList>
    </citation>
    <scope>NUCLEOTIDE SEQUENCE</scope>
    <source>
        <strain evidence="1">Zod_Metabat.24</strain>
    </source>
</reference>
<gene>
    <name evidence="1" type="ORF">JW984_07870</name>
</gene>
<proteinExistence type="predicted"/>